<accession>A0A9P6K983</accession>
<dbReference type="EMBL" id="JAABOA010005671">
    <property type="protein sequence ID" value="KAF9574743.1"/>
    <property type="molecule type" value="Genomic_DNA"/>
</dbReference>
<name>A0A9P6K983_9FUNG</name>
<reference evidence="1" key="1">
    <citation type="journal article" date="2020" name="Fungal Divers.">
        <title>Resolving the Mortierellaceae phylogeny through synthesis of multi-gene phylogenetics and phylogenomics.</title>
        <authorList>
            <person name="Vandepol N."/>
            <person name="Liber J."/>
            <person name="Desiro A."/>
            <person name="Na H."/>
            <person name="Kennedy M."/>
            <person name="Barry K."/>
            <person name="Grigoriev I.V."/>
            <person name="Miller A.N."/>
            <person name="O'Donnell K."/>
            <person name="Stajich J.E."/>
            <person name="Bonito G."/>
        </authorList>
    </citation>
    <scope>NUCLEOTIDE SEQUENCE</scope>
    <source>
        <strain evidence="1">KOD1015</strain>
    </source>
</reference>
<dbReference type="GO" id="GO:0046933">
    <property type="term" value="F:proton-transporting ATP synthase activity, rotational mechanism"/>
    <property type="evidence" value="ECO:0007669"/>
    <property type="project" value="TreeGrafter"/>
</dbReference>
<keyword evidence="2" id="KW-1185">Reference proteome</keyword>
<evidence type="ECO:0000313" key="1">
    <source>
        <dbReference type="EMBL" id="KAF9574743.1"/>
    </source>
</evidence>
<sequence>MNFGTVARRAYSTRAALPPVLGSSKAVGSPKDAVRMAKVVNFYKGLPTGPAPASRSSGYQARHFDGKNSDMVPYYHVIAGVFLLSYTIDYQFHLSKSFVI</sequence>
<dbReference type="PANTHER" id="PTHR28161:SF1">
    <property type="entry name" value="ATP SYNTHASE SUBUNIT F, MITOCHONDRIAL"/>
    <property type="match status" value="1"/>
</dbReference>
<gene>
    <name evidence="1" type="ORF">BGW38_008293</name>
</gene>
<evidence type="ECO:0000313" key="2">
    <source>
        <dbReference type="Proteomes" id="UP000780801"/>
    </source>
</evidence>
<comment type="caution">
    <text evidence="1">The sequence shown here is derived from an EMBL/GenBank/DDBJ whole genome shotgun (WGS) entry which is preliminary data.</text>
</comment>
<dbReference type="OrthoDB" id="5561579at2759"/>
<dbReference type="Pfam" id="PF10791">
    <property type="entry name" value="F1F0-ATPsyn_F"/>
    <property type="match status" value="1"/>
</dbReference>
<dbReference type="Proteomes" id="UP000780801">
    <property type="component" value="Unassembled WGS sequence"/>
</dbReference>
<dbReference type="AlphaFoldDB" id="A0A9P6K983"/>
<dbReference type="PANTHER" id="PTHR28161">
    <property type="entry name" value="ATP SYNTHASE SUBUNIT F, MITOCHONDRIAL"/>
    <property type="match status" value="1"/>
</dbReference>
<protein>
    <submittedName>
        <fullName evidence="1">Uncharacterized protein</fullName>
    </submittedName>
</protein>
<dbReference type="InterPro" id="IPR019727">
    <property type="entry name" value="ATP_synth_F0_fsu_mt_fun"/>
</dbReference>
<proteinExistence type="predicted"/>
<organism evidence="1 2">
    <name type="scientific">Lunasporangiospora selenospora</name>
    <dbReference type="NCBI Taxonomy" id="979761"/>
    <lineage>
        <taxon>Eukaryota</taxon>
        <taxon>Fungi</taxon>
        <taxon>Fungi incertae sedis</taxon>
        <taxon>Mucoromycota</taxon>
        <taxon>Mortierellomycotina</taxon>
        <taxon>Mortierellomycetes</taxon>
        <taxon>Mortierellales</taxon>
        <taxon>Mortierellaceae</taxon>
        <taxon>Lunasporangiospora</taxon>
    </lineage>
</organism>